<organism evidence="2 3">
    <name type="scientific">Actinopolyspora mortivallis</name>
    <dbReference type="NCBI Taxonomy" id="33906"/>
    <lineage>
        <taxon>Bacteria</taxon>
        <taxon>Bacillati</taxon>
        <taxon>Actinomycetota</taxon>
        <taxon>Actinomycetes</taxon>
        <taxon>Actinopolysporales</taxon>
        <taxon>Actinopolysporaceae</taxon>
        <taxon>Actinopolyspora</taxon>
    </lineage>
</organism>
<reference evidence="2 3" key="1">
    <citation type="submission" date="2018-03" db="EMBL/GenBank/DDBJ databases">
        <title>Actinopolyspora mortivallis from Sahara, screening for active biomolecules.</title>
        <authorList>
            <person name="Selama O."/>
            <person name="Wellington E.M.H."/>
            <person name="Hacene H."/>
        </authorList>
    </citation>
    <scope>NUCLEOTIDE SEQUENCE [LARGE SCALE GENOMIC DNA]</scope>
    <source>
        <strain evidence="2 3">M5A</strain>
    </source>
</reference>
<dbReference type="PROSITE" id="PS51996">
    <property type="entry name" value="TR_MART"/>
    <property type="match status" value="1"/>
</dbReference>
<dbReference type="GO" id="GO:0005576">
    <property type="term" value="C:extracellular region"/>
    <property type="evidence" value="ECO:0007669"/>
    <property type="project" value="InterPro"/>
</dbReference>
<dbReference type="AlphaFoldDB" id="A0A2T0GW67"/>
<name>A0A2T0GW67_ACTMO</name>
<dbReference type="EMBL" id="PVSR01000016">
    <property type="protein sequence ID" value="PRW63358.1"/>
    <property type="molecule type" value="Genomic_DNA"/>
</dbReference>
<sequence length="157" mass="17971">MALRRYVGEDASTINDTLRNGDAFDREYMSREVEHLRNALDNMPTPENPVVYRDLHVAPENLSKLLDRYVPGETVTEPGFTSASKDLPPEMFGDQPGFERVRMIIDEPKNAVDLEKLNPDEREVLWKNDHRFAVDEVTRDSDGNLKIRLTDVGQKGE</sequence>
<proteinExistence type="predicted"/>
<evidence type="ECO:0000313" key="3">
    <source>
        <dbReference type="Proteomes" id="UP000239352"/>
    </source>
</evidence>
<accession>A0A2T0GW67</accession>
<dbReference type="Proteomes" id="UP000239352">
    <property type="component" value="Unassembled WGS sequence"/>
</dbReference>
<dbReference type="Gene3D" id="3.90.176.10">
    <property type="entry name" value="Toxin ADP-ribosyltransferase, Chain A, domain 1"/>
    <property type="match status" value="1"/>
</dbReference>
<feature type="domain" description="ADP ribosyltransferase" evidence="1">
    <location>
        <begin position="1"/>
        <end position="151"/>
    </location>
</feature>
<protein>
    <recommendedName>
        <fullName evidence="1">ADP ribosyltransferase domain-containing protein</fullName>
    </recommendedName>
</protein>
<dbReference type="InParanoid" id="A0A2T0GW67"/>
<gene>
    <name evidence="2" type="ORF">CEP50_11115</name>
</gene>
<evidence type="ECO:0000313" key="2">
    <source>
        <dbReference type="EMBL" id="PRW63358.1"/>
    </source>
</evidence>
<dbReference type="InterPro" id="IPR003540">
    <property type="entry name" value="ADP-ribosyltransferase"/>
</dbReference>
<keyword evidence="3" id="KW-1185">Reference proteome</keyword>
<comment type="caution">
    <text evidence="2">The sequence shown here is derived from an EMBL/GenBank/DDBJ whole genome shotgun (WGS) entry which is preliminary data.</text>
</comment>
<evidence type="ECO:0000259" key="1">
    <source>
        <dbReference type="Pfam" id="PF03496"/>
    </source>
</evidence>
<dbReference type="Pfam" id="PF03496">
    <property type="entry name" value="ADPrib_exo_Tox"/>
    <property type="match status" value="1"/>
</dbReference>
<dbReference type="SUPFAM" id="SSF56399">
    <property type="entry name" value="ADP-ribosylation"/>
    <property type="match status" value="1"/>
</dbReference>